<dbReference type="RefSeq" id="WP_208859359.1">
    <property type="nucleotide sequence ID" value="NZ_CTEC01000001.1"/>
</dbReference>
<dbReference type="InterPro" id="IPR047769">
    <property type="entry name" value="MFS_ArsJ"/>
</dbReference>
<accession>A0A0U1DDU0</accession>
<keyword evidence="3" id="KW-1185">Reference proteome</keyword>
<evidence type="ECO:0008006" key="4">
    <source>
        <dbReference type="Google" id="ProtNLM"/>
    </source>
</evidence>
<sequence>MKTKSAPRNYALVTIAYWEFTLTDGALRMLVLLHFHRLGYSATELAFLFAFYEFFGIVTNLLGGWITARSGLGAVRLTVDPTLALVSCRSG</sequence>
<dbReference type="InterPro" id="IPR036259">
    <property type="entry name" value="MFS_trans_sf"/>
</dbReference>
<dbReference type="EMBL" id="CTEC01000001">
    <property type="protein sequence ID" value="CQD13679.1"/>
    <property type="molecule type" value="Genomic_DNA"/>
</dbReference>
<dbReference type="AlphaFoldDB" id="A0A0U1DDU0"/>
<keyword evidence="1" id="KW-0472">Membrane</keyword>
<feature type="transmembrane region" description="Helical" evidence="1">
    <location>
        <begin position="45"/>
        <end position="66"/>
    </location>
</feature>
<gene>
    <name evidence="2" type="ORF">BN000_03015</name>
</gene>
<evidence type="ECO:0000313" key="2">
    <source>
        <dbReference type="EMBL" id="CQD13679.1"/>
    </source>
</evidence>
<evidence type="ECO:0000313" key="3">
    <source>
        <dbReference type="Proteomes" id="UP000199601"/>
    </source>
</evidence>
<keyword evidence="1" id="KW-0812">Transmembrane</keyword>
<keyword evidence="1" id="KW-1133">Transmembrane helix</keyword>
<dbReference type="Proteomes" id="UP000199601">
    <property type="component" value="Unassembled WGS sequence"/>
</dbReference>
<name>A0A0U1DDU0_9MYCO</name>
<dbReference type="PANTHER" id="PTHR23547">
    <property type="entry name" value="MAJOR FACILITATOR SUPERFAMILY DOMAIN, GENERAL SUBSTRATE TRANSPORTER"/>
    <property type="match status" value="1"/>
</dbReference>
<dbReference type="SUPFAM" id="SSF103473">
    <property type="entry name" value="MFS general substrate transporter"/>
    <property type="match status" value="1"/>
</dbReference>
<feature type="transmembrane region" description="Helical" evidence="1">
    <location>
        <begin position="12"/>
        <end position="33"/>
    </location>
</feature>
<dbReference type="PANTHER" id="PTHR23547:SF1">
    <property type="entry name" value="MAJOR FACILITATOR SUPERFAMILY MFS_1"/>
    <property type="match status" value="1"/>
</dbReference>
<proteinExistence type="predicted"/>
<protein>
    <recommendedName>
        <fullName evidence="4">MFS transporter</fullName>
    </recommendedName>
</protein>
<evidence type="ECO:0000256" key="1">
    <source>
        <dbReference type="SAM" id="Phobius"/>
    </source>
</evidence>
<organism evidence="2 3">
    <name type="scientific">Mycobacterium europaeum</name>
    <dbReference type="NCBI Taxonomy" id="761804"/>
    <lineage>
        <taxon>Bacteria</taxon>
        <taxon>Bacillati</taxon>
        <taxon>Actinomycetota</taxon>
        <taxon>Actinomycetes</taxon>
        <taxon>Mycobacteriales</taxon>
        <taxon>Mycobacteriaceae</taxon>
        <taxon>Mycobacterium</taxon>
        <taxon>Mycobacterium simiae complex</taxon>
    </lineage>
</organism>
<reference evidence="3" key="1">
    <citation type="submission" date="2015-03" db="EMBL/GenBank/DDBJ databases">
        <authorList>
            <person name="Urmite Genomes"/>
        </authorList>
    </citation>
    <scope>NUCLEOTIDE SEQUENCE [LARGE SCALE GENOMIC DNA]</scope>
    <source>
        <strain evidence="3">CSUR P1344</strain>
    </source>
</reference>